<evidence type="ECO:0000313" key="5">
    <source>
        <dbReference type="EMBL" id="RLN40465.1"/>
    </source>
</evidence>
<accession>A0A3L6TLU5</accession>
<keyword evidence="3" id="KW-0804">Transcription</keyword>
<organism evidence="5 6">
    <name type="scientific">Panicum miliaceum</name>
    <name type="common">Proso millet</name>
    <name type="synonym">Broomcorn millet</name>
    <dbReference type="NCBI Taxonomy" id="4540"/>
    <lineage>
        <taxon>Eukaryota</taxon>
        <taxon>Viridiplantae</taxon>
        <taxon>Streptophyta</taxon>
        <taxon>Embryophyta</taxon>
        <taxon>Tracheophyta</taxon>
        <taxon>Spermatophyta</taxon>
        <taxon>Magnoliopsida</taxon>
        <taxon>Liliopsida</taxon>
        <taxon>Poales</taxon>
        <taxon>Poaceae</taxon>
        <taxon>PACMAD clade</taxon>
        <taxon>Panicoideae</taxon>
        <taxon>Panicodae</taxon>
        <taxon>Paniceae</taxon>
        <taxon>Panicinae</taxon>
        <taxon>Panicum</taxon>
        <taxon>Panicum sect. Panicum</taxon>
    </lineage>
</organism>
<evidence type="ECO:0000259" key="4">
    <source>
        <dbReference type="PROSITE" id="PS50888"/>
    </source>
</evidence>
<protein>
    <recommendedName>
        <fullName evidence="4">BHLH domain-containing protein</fullName>
    </recommendedName>
</protein>
<evidence type="ECO:0000313" key="6">
    <source>
        <dbReference type="Proteomes" id="UP000275267"/>
    </source>
</evidence>
<sequence>MEFTSGPEDELANMYQQQQDQHPVMPQPYFAEQQQYYTSPPAIKPNTFPSSFRSLAVPSPSFEASPVKHEPGQQLSSSNIFFFGGRPPMTLNFSGGEGNGVQLQAPEIRSRAPLNTREKTQQQFVALATIVPDLTKTDKFSILGSTIEYVKQLEDKVKTLKEQNMRKTYEPTVFKSKRCITGNNVSGSCGRPFSEGGFSPTVEVSLREDIILLKICCKGRRGVLVVVISELENQGLSIINTSVLSFADSCLDITITAKASFYHE</sequence>
<comment type="similarity">
    <text evidence="1">Belongs to the bHLH protein family.</text>
</comment>
<proteinExistence type="inferred from homology"/>
<dbReference type="InterPro" id="IPR052610">
    <property type="entry name" value="bHLH_transcription_regulator"/>
</dbReference>
<dbReference type="InterPro" id="IPR036638">
    <property type="entry name" value="HLH_DNA-bd_sf"/>
</dbReference>
<keyword evidence="2" id="KW-0805">Transcription regulation</keyword>
<evidence type="ECO:0000256" key="1">
    <source>
        <dbReference type="ARBA" id="ARBA00005510"/>
    </source>
</evidence>
<dbReference type="EMBL" id="PQIB02000001">
    <property type="protein sequence ID" value="RLN40465.1"/>
    <property type="molecule type" value="Genomic_DNA"/>
</dbReference>
<name>A0A3L6TLU5_PANMI</name>
<dbReference type="GO" id="GO:0046983">
    <property type="term" value="F:protein dimerization activity"/>
    <property type="evidence" value="ECO:0007669"/>
    <property type="project" value="InterPro"/>
</dbReference>
<dbReference type="STRING" id="4540.A0A3L6TLU5"/>
<dbReference type="SMART" id="SM00353">
    <property type="entry name" value="HLH"/>
    <property type="match status" value="1"/>
</dbReference>
<feature type="domain" description="BHLH" evidence="4">
    <location>
        <begin position="104"/>
        <end position="153"/>
    </location>
</feature>
<dbReference type="PANTHER" id="PTHR45959">
    <property type="entry name" value="BHLH TRANSCRIPTION FACTOR"/>
    <property type="match status" value="1"/>
</dbReference>
<dbReference type="SUPFAM" id="SSF47459">
    <property type="entry name" value="HLH, helix-loop-helix DNA-binding domain"/>
    <property type="match status" value="1"/>
</dbReference>
<dbReference type="AlphaFoldDB" id="A0A3L6TLU5"/>
<evidence type="ECO:0000256" key="3">
    <source>
        <dbReference type="ARBA" id="ARBA00023163"/>
    </source>
</evidence>
<dbReference type="PROSITE" id="PS50888">
    <property type="entry name" value="BHLH"/>
    <property type="match status" value="1"/>
</dbReference>
<dbReference type="Gene3D" id="4.10.280.10">
    <property type="entry name" value="Helix-loop-helix DNA-binding domain"/>
    <property type="match status" value="1"/>
</dbReference>
<dbReference type="PANTHER" id="PTHR45959:SF59">
    <property type="entry name" value="BHLH DOMAIN-CONTAINING PROTEIN"/>
    <property type="match status" value="1"/>
</dbReference>
<dbReference type="InterPro" id="IPR011598">
    <property type="entry name" value="bHLH_dom"/>
</dbReference>
<dbReference type="Proteomes" id="UP000275267">
    <property type="component" value="Unassembled WGS sequence"/>
</dbReference>
<gene>
    <name evidence="5" type="ORF">C2845_PM01G44090</name>
</gene>
<evidence type="ECO:0000256" key="2">
    <source>
        <dbReference type="ARBA" id="ARBA00023015"/>
    </source>
</evidence>
<reference evidence="6" key="1">
    <citation type="journal article" date="2019" name="Nat. Commun.">
        <title>The genome of broomcorn millet.</title>
        <authorList>
            <person name="Zou C."/>
            <person name="Miki D."/>
            <person name="Li D."/>
            <person name="Tang Q."/>
            <person name="Xiao L."/>
            <person name="Rajput S."/>
            <person name="Deng P."/>
            <person name="Jia W."/>
            <person name="Huang R."/>
            <person name="Zhang M."/>
            <person name="Sun Y."/>
            <person name="Hu J."/>
            <person name="Fu X."/>
            <person name="Schnable P.S."/>
            <person name="Li F."/>
            <person name="Zhang H."/>
            <person name="Feng B."/>
            <person name="Zhu X."/>
            <person name="Liu R."/>
            <person name="Schnable J.C."/>
            <person name="Zhu J.-K."/>
            <person name="Zhang H."/>
        </authorList>
    </citation>
    <scope>NUCLEOTIDE SEQUENCE [LARGE SCALE GENOMIC DNA]</scope>
</reference>
<comment type="caution">
    <text evidence="5">The sequence shown here is derived from an EMBL/GenBank/DDBJ whole genome shotgun (WGS) entry which is preliminary data.</text>
</comment>
<keyword evidence="6" id="KW-1185">Reference proteome</keyword>
<dbReference type="OrthoDB" id="650644at2759"/>